<proteinExistence type="predicted"/>
<dbReference type="EMBL" id="KV417488">
    <property type="protein sequence ID" value="KZP31696.1"/>
    <property type="molecule type" value="Genomic_DNA"/>
</dbReference>
<accession>A0A166UHH0</accession>
<dbReference type="GO" id="GO:0016491">
    <property type="term" value="F:oxidoreductase activity"/>
    <property type="evidence" value="ECO:0007669"/>
    <property type="project" value="UniProtKB-KW"/>
</dbReference>
<dbReference type="OrthoDB" id="9974981at2759"/>
<evidence type="ECO:0000313" key="5">
    <source>
        <dbReference type="Proteomes" id="UP000076532"/>
    </source>
</evidence>
<evidence type="ECO:0000256" key="2">
    <source>
        <dbReference type="ARBA" id="ARBA00023002"/>
    </source>
</evidence>
<reference evidence="4 5" key="1">
    <citation type="journal article" date="2016" name="Mol. Biol. Evol.">
        <title>Comparative Genomics of Early-Diverging Mushroom-Forming Fungi Provides Insights into the Origins of Lignocellulose Decay Capabilities.</title>
        <authorList>
            <person name="Nagy L.G."/>
            <person name="Riley R."/>
            <person name="Tritt A."/>
            <person name="Adam C."/>
            <person name="Daum C."/>
            <person name="Floudas D."/>
            <person name="Sun H."/>
            <person name="Yadav J.S."/>
            <person name="Pangilinan J."/>
            <person name="Larsson K.H."/>
            <person name="Matsuura K."/>
            <person name="Barry K."/>
            <person name="Labutti K."/>
            <person name="Kuo R."/>
            <person name="Ohm R.A."/>
            <person name="Bhattacharya S.S."/>
            <person name="Shirouzu T."/>
            <person name="Yoshinaga Y."/>
            <person name="Martin F.M."/>
            <person name="Grigoriev I.V."/>
            <person name="Hibbett D.S."/>
        </authorList>
    </citation>
    <scope>NUCLEOTIDE SEQUENCE [LARGE SCALE GENOMIC DNA]</scope>
    <source>
        <strain evidence="4 5">CBS 109695</strain>
    </source>
</reference>
<gene>
    <name evidence="4" type="ORF">FIBSPDRAFT_1037267</name>
</gene>
<keyword evidence="1" id="KW-0521">NADP</keyword>
<dbReference type="PANTHER" id="PTHR47706:SF9">
    <property type="entry name" value="NMRA-LIKE DOMAIN-CONTAINING PROTEIN-RELATED"/>
    <property type="match status" value="1"/>
</dbReference>
<feature type="domain" description="NmrA-like" evidence="3">
    <location>
        <begin position="4"/>
        <end position="224"/>
    </location>
</feature>
<dbReference type="InterPro" id="IPR051609">
    <property type="entry name" value="NmrA/Isoflavone_reductase-like"/>
</dbReference>
<dbReference type="Pfam" id="PF05368">
    <property type="entry name" value="NmrA"/>
    <property type="match status" value="1"/>
</dbReference>
<organism evidence="4 5">
    <name type="scientific">Athelia psychrophila</name>
    <dbReference type="NCBI Taxonomy" id="1759441"/>
    <lineage>
        <taxon>Eukaryota</taxon>
        <taxon>Fungi</taxon>
        <taxon>Dikarya</taxon>
        <taxon>Basidiomycota</taxon>
        <taxon>Agaricomycotina</taxon>
        <taxon>Agaricomycetes</taxon>
        <taxon>Agaricomycetidae</taxon>
        <taxon>Atheliales</taxon>
        <taxon>Atheliaceae</taxon>
        <taxon>Athelia</taxon>
    </lineage>
</organism>
<dbReference type="InterPro" id="IPR008030">
    <property type="entry name" value="NmrA-like"/>
</dbReference>
<name>A0A166UHH0_9AGAM</name>
<keyword evidence="5" id="KW-1185">Reference proteome</keyword>
<sequence>MPYKNVAVIGAGTIGTPIAKALLQEGANVIVLSRPASASGKDLPAEVKVVPVDYADVSTLAALFKEHGTEVVISTVGAEVLGGLQKGLGDAAKQGGVKLFVPSEFGFDTIKHTKGGPSLGTIKAELAAHLKNIGLPSARIFTGLFTTYIPWMLNVNSGSIHLIGKGDKKFSTTHPDDIAGFLAYILTHLPESELHDKAFRIEGARVTLNDVIGFYHDGSKYPIEHVDVISDNAQKNTLQLIIDSDIGVVVEEGAASSNALWAGHAWKGIKEGLGL</sequence>
<evidence type="ECO:0000256" key="1">
    <source>
        <dbReference type="ARBA" id="ARBA00022857"/>
    </source>
</evidence>
<keyword evidence="2" id="KW-0560">Oxidoreductase</keyword>
<dbReference type="AlphaFoldDB" id="A0A166UHH0"/>
<evidence type="ECO:0000259" key="3">
    <source>
        <dbReference type="Pfam" id="PF05368"/>
    </source>
</evidence>
<dbReference type="Proteomes" id="UP000076532">
    <property type="component" value="Unassembled WGS sequence"/>
</dbReference>
<dbReference type="Gene3D" id="3.40.50.720">
    <property type="entry name" value="NAD(P)-binding Rossmann-like Domain"/>
    <property type="match status" value="1"/>
</dbReference>
<protein>
    <submittedName>
        <fullName evidence="4">NAD(P)-binding protein</fullName>
    </submittedName>
</protein>
<dbReference type="InterPro" id="IPR036291">
    <property type="entry name" value="NAD(P)-bd_dom_sf"/>
</dbReference>
<dbReference type="SUPFAM" id="SSF51735">
    <property type="entry name" value="NAD(P)-binding Rossmann-fold domains"/>
    <property type="match status" value="1"/>
</dbReference>
<dbReference type="PANTHER" id="PTHR47706">
    <property type="entry name" value="NMRA-LIKE FAMILY PROTEIN"/>
    <property type="match status" value="1"/>
</dbReference>
<evidence type="ECO:0000313" key="4">
    <source>
        <dbReference type="EMBL" id="KZP31696.1"/>
    </source>
</evidence>